<evidence type="ECO:0000313" key="3">
    <source>
        <dbReference type="Proteomes" id="UP000231333"/>
    </source>
</evidence>
<evidence type="ECO:0000256" key="1">
    <source>
        <dbReference type="SAM" id="Phobius"/>
    </source>
</evidence>
<accession>A0A2H0QVQ9</accession>
<dbReference type="AlphaFoldDB" id="A0A2H0QVQ9"/>
<evidence type="ECO:0008006" key="4">
    <source>
        <dbReference type="Google" id="ProtNLM"/>
    </source>
</evidence>
<gene>
    <name evidence="2" type="ORF">COV34_02060</name>
</gene>
<dbReference type="Proteomes" id="UP000231333">
    <property type="component" value="Unassembled WGS sequence"/>
</dbReference>
<comment type="caution">
    <text evidence="2">The sequence shown here is derived from an EMBL/GenBank/DDBJ whole genome shotgun (WGS) entry which is preliminary data.</text>
</comment>
<keyword evidence="1" id="KW-0472">Membrane</keyword>
<feature type="transmembrane region" description="Helical" evidence="1">
    <location>
        <begin position="12"/>
        <end position="34"/>
    </location>
</feature>
<reference evidence="2 3" key="1">
    <citation type="submission" date="2017-09" db="EMBL/GenBank/DDBJ databases">
        <title>Depth-based differentiation of microbial function through sediment-hosted aquifers and enrichment of novel symbionts in the deep terrestrial subsurface.</title>
        <authorList>
            <person name="Probst A.J."/>
            <person name="Ladd B."/>
            <person name="Jarett J.K."/>
            <person name="Geller-Mcgrath D.E."/>
            <person name="Sieber C.M."/>
            <person name="Emerson J.B."/>
            <person name="Anantharaman K."/>
            <person name="Thomas B.C."/>
            <person name="Malmstrom R."/>
            <person name="Stieglmeier M."/>
            <person name="Klingl A."/>
            <person name="Woyke T."/>
            <person name="Ryan C.M."/>
            <person name="Banfield J.F."/>
        </authorList>
    </citation>
    <scope>NUCLEOTIDE SEQUENCE [LARGE SCALE GENOMIC DNA]</scope>
    <source>
        <strain evidence="2">CG10_big_fil_rev_8_21_14_0_10_42_12</strain>
    </source>
</reference>
<keyword evidence="1" id="KW-1133">Transmembrane helix</keyword>
<dbReference type="EMBL" id="PCXL01000011">
    <property type="protein sequence ID" value="PIR38370.1"/>
    <property type="molecule type" value="Genomic_DNA"/>
</dbReference>
<evidence type="ECO:0000313" key="2">
    <source>
        <dbReference type="EMBL" id="PIR38370.1"/>
    </source>
</evidence>
<feature type="transmembrane region" description="Helical" evidence="1">
    <location>
        <begin position="55"/>
        <end position="74"/>
    </location>
</feature>
<sequence length="84" mass="9367">MLTILENPNLILSIASLSEVIGAILIAFVVYSVHQHIVKERKIDEDVLTSMKTERVYMVAGILLIIFSFILEVWTRLVLGGAVV</sequence>
<organism evidence="2 3">
    <name type="scientific">Candidatus Zambryskibacteria bacterium CG10_big_fil_rev_8_21_14_0_10_42_12</name>
    <dbReference type="NCBI Taxonomy" id="1975115"/>
    <lineage>
        <taxon>Bacteria</taxon>
        <taxon>Candidatus Zambryskiibacteriota</taxon>
    </lineage>
</organism>
<proteinExistence type="predicted"/>
<name>A0A2H0QVQ9_9BACT</name>
<keyword evidence="1" id="KW-0812">Transmembrane</keyword>
<protein>
    <recommendedName>
        <fullName evidence="4">DUF350 domain-containing protein</fullName>
    </recommendedName>
</protein>